<gene>
    <name evidence="9" type="ORF">LX83_001135</name>
</gene>
<accession>A0AAE3GBE3</accession>
<evidence type="ECO:0000256" key="7">
    <source>
        <dbReference type="RuleBase" id="RU363032"/>
    </source>
</evidence>
<keyword evidence="6 7" id="KW-0472">Membrane</keyword>
<dbReference type="AlphaFoldDB" id="A0AAE3GBE3"/>
<dbReference type="PANTHER" id="PTHR43163">
    <property type="entry name" value="DIPEPTIDE TRANSPORT SYSTEM PERMEASE PROTEIN DPPB-RELATED"/>
    <property type="match status" value="1"/>
</dbReference>
<keyword evidence="4 7" id="KW-0812">Transmembrane</keyword>
<reference evidence="9" key="1">
    <citation type="submission" date="2022-06" db="EMBL/GenBank/DDBJ databases">
        <title>Genomic Encyclopedia of Archaeal and Bacterial Type Strains, Phase II (KMG-II): from individual species to whole genera.</title>
        <authorList>
            <person name="Goeker M."/>
        </authorList>
    </citation>
    <scope>NUCLEOTIDE SEQUENCE</scope>
    <source>
        <strain evidence="9">DSM 43935</strain>
    </source>
</reference>
<proteinExistence type="inferred from homology"/>
<dbReference type="RefSeq" id="WP_253767782.1">
    <property type="nucleotide sequence ID" value="NZ_JAMTCK010000002.1"/>
</dbReference>
<evidence type="ECO:0000256" key="2">
    <source>
        <dbReference type="ARBA" id="ARBA00022448"/>
    </source>
</evidence>
<evidence type="ECO:0000313" key="9">
    <source>
        <dbReference type="EMBL" id="MCP2164295.1"/>
    </source>
</evidence>
<evidence type="ECO:0000256" key="5">
    <source>
        <dbReference type="ARBA" id="ARBA00022989"/>
    </source>
</evidence>
<keyword evidence="10" id="KW-1185">Reference proteome</keyword>
<comment type="subcellular location">
    <subcellularLocation>
        <location evidence="1 7">Cell membrane</location>
        <topology evidence="1 7">Multi-pass membrane protein</topology>
    </subcellularLocation>
</comment>
<comment type="similarity">
    <text evidence="7">Belongs to the binding-protein-dependent transport system permease family.</text>
</comment>
<dbReference type="InterPro" id="IPR000515">
    <property type="entry name" value="MetI-like"/>
</dbReference>
<dbReference type="PANTHER" id="PTHR43163:SF7">
    <property type="entry name" value="DIPEPTIDE-TRANSPORT INTEGRAL MEMBRANE PROTEIN ABC TRANSPORTER DPPB-RELATED"/>
    <property type="match status" value="1"/>
</dbReference>
<organism evidence="9 10">
    <name type="scientific">Goodfellowiella coeruleoviolacea</name>
    <dbReference type="NCBI Taxonomy" id="334858"/>
    <lineage>
        <taxon>Bacteria</taxon>
        <taxon>Bacillati</taxon>
        <taxon>Actinomycetota</taxon>
        <taxon>Actinomycetes</taxon>
        <taxon>Pseudonocardiales</taxon>
        <taxon>Pseudonocardiaceae</taxon>
        <taxon>Goodfellowiella</taxon>
    </lineage>
</organism>
<feature type="transmembrane region" description="Helical" evidence="7">
    <location>
        <begin position="101"/>
        <end position="122"/>
    </location>
</feature>
<feature type="transmembrane region" description="Helical" evidence="7">
    <location>
        <begin position="245"/>
        <end position="267"/>
    </location>
</feature>
<dbReference type="GO" id="GO:0055085">
    <property type="term" value="P:transmembrane transport"/>
    <property type="evidence" value="ECO:0007669"/>
    <property type="project" value="InterPro"/>
</dbReference>
<dbReference type="Gene3D" id="1.10.3720.10">
    <property type="entry name" value="MetI-like"/>
    <property type="match status" value="1"/>
</dbReference>
<dbReference type="InterPro" id="IPR035906">
    <property type="entry name" value="MetI-like_sf"/>
</dbReference>
<dbReference type="GO" id="GO:0005886">
    <property type="term" value="C:plasma membrane"/>
    <property type="evidence" value="ECO:0007669"/>
    <property type="project" value="UniProtKB-SubCell"/>
</dbReference>
<protein>
    <submittedName>
        <fullName evidence="9">Peptide/nickel transport system permease protein</fullName>
    </submittedName>
</protein>
<dbReference type="CDD" id="cd06261">
    <property type="entry name" value="TM_PBP2"/>
    <property type="match status" value="1"/>
</dbReference>
<dbReference type="Pfam" id="PF00528">
    <property type="entry name" value="BPD_transp_1"/>
    <property type="match status" value="1"/>
</dbReference>
<dbReference type="EMBL" id="JAMTCK010000002">
    <property type="protein sequence ID" value="MCP2164295.1"/>
    <property type="molecule type" value="Genomic_DNA"/>
</dbReference>
<keyword evidence="3" id="KW-1003">Cell membrane</keyword>
<dbReference type="Proteomes" id="UP001206128">
    <property type="component" value="Unassembled WGS sequence"/>
</dbReference>
<evidence type="ECO:0000256" key="4">
    <source>
        <dbReference type="ARBA" id="ARBA00022692"/>
    </source>
</evidence>
<comment type="caution">
    <text evidence="9">The sequence shown here is derived from an EMBL/GenBank/DDBJ whole genome shotgun (WGS) entry which is preliminary data.</text>
</comment>
<evidence type="ECO:0000259" key="8">
    <source>
        <dbReference type="PROSITE" id="PS50928"/>
    </source>
</evidence>
<evidence type="ECO:0000256" key="1">
    <source>
        <dbReference type="ARBA" id="ARBA00004651"/>
    </source>
</evidence>
<feature type="domain" description="ABC transmembrane type-1" evidence="8">
    <location>
        <begin position="95"/>
        <end position="311"/>
    </location>
</feature>
<evidence type="ECO:0000256" key="6">
    <source>
        <dbReference type="ARBA" id="ARBA00023136"/>
    </source>
</evidence>
<name>A0AAE3GBE3_9PSEU</name>
<keyword evidence="2 7" id="KW-0813">Transport</keyword>
<feature type="transmembrane region" description="Helical" evidence="7">
    <location>
        <begin position="134"/>
        <end position="151"/>
    </location>
</feature>
<evidence type="ECO:0000313" key="10">
    <source>
        <dbReference type="Proteomes" id="UP001206128"/>
    </source>
</evidence>
<sequence>MTGFLVRRLLNYLLLCLVATFLAYLLAAQTFDPLAVLQSRNPAPPPEAIAAKAHELHLDQPVIPRYLDWLGNALHGDFGRTVDGAPVSAELWRRVGVSLRLFLLGTVIGIAVGVICGVVSAIRQYRFTDYAITVLSYVILSTPVFLLGLLLKQAALNVNQGLGTELLRFTGEVTPNFSGGFGAALLDRLQHLVLPTLTIALGQIALYSRYQRGAMLDVLGSDFLRTAQAKGLTRRRALVRHGMRTALIPMTTLFAFGFGTLVIGGVFTENLFSWFGMGDWLVHGIGAQDANITATVTLFVAVCVLLSGWLSDVLHAVLDPRVRG</sequence>
<feature type="transmembrane region" description="Helical" evidence="7">
    <location>
        <begin position="189"/>
        <end position="207"/>
    </location>
</feature>
<dbReference type="SUPFAM" id="SSF161098">
    <property type="entry name" value="MetI-like"/>
    <property type="match status" value="1"/>
</dbReference>
<dbReference type="PROSITE" id="PS50928">
    <property type="entry name" value="ABC_TM1"/>
    <property type="match status" value="1"/>
</dbReference>
<keyword evidence="5 7" id="KW-1133">Transmembrane helix</keyword>
<evidence type="ECO:0000256" key="3">
    <source>
        <dbReference type="ARBA" id="ARBA00022475"/>
    </source>
</evidence>
<feature type="transmembrane region" description="Helical" evidence="7">
    <location>
        <begin position="296"/>
        <end position="318"/>
    </location>
</feature>